<keyword evidence="26" id="KW-1185">Reference proteome</keyword>
<evidence type="ECO:0000256" key="14">
    <source>
        <dbReference type="ARBA" id="ARBA00023175"/>
    </source>
</evidence>
<keyword evidence="5" id="KW-1017">Isopeptide bond</keyword>
<dbReference type="GO" id="GO:0051256">
    <property type="term" value="P:mitotic spindle midzone assembly"/>
    <property type="evidence" value="ECO:0007669"/>
    <property type="project" value="TreeGrafter"/>
</dbReference>
<keyword evidence="7" id="KW-0132">Cell division</keyword>
<dbReference type="GO" id="GO:0007018">
    <property type="term" value="P:microtubule-based movement"/>
    <property type="evidence" value="ECO:0007669"/>
    <property type="project" value="InterPro"/>
</dbReference>
<proteinExistence type="inferred from homology"/>
<evidence type="ECO:0000256" key="10">
    <source>
        <dbReference type="ARBA" id="ARBA00022776"/>
    </source>
</evidence>
<dbReference type="SUPFAM" id="SSF52540">
    <property type="entry name" value="P-loop containing nucleoside triphosphate hydrolases"/>
    <property type="match status" value="1"/>
</dbReference>
<dbReference type="GO" id="GO:0005874">
    <property type="term" value="C:microtubule"/>
    <property type="evidence" value="ECO:0007669"/>
    <property type="project" value="UniProtKB-KW"/>
</dbReference>
<dbReference type="GO" id="GO:0051301">
    <property type="term" value="P:cell division"/>
    <property type="evidence" value="ECO:0007669"/>
    <property type="project" value="UniProtKB-KW"/>
</dbReference>
<evidence type="ECO:0000256" key="9">
    <source>
        <dbReference type="ARBA" id="ARBA00022741"/>
    </source>
</evidence>
<feature type="region of interest" description="Disordered" evidence="23">
    <location>
        <begin position="745"/>
        <end position="782"/>
    </location>
</feature>
<keyword evidence="14 20" id="KW-0505">Motor protein</keyword>
<gene>
    <name evidence="25" type="primary">Kif23</name>
    <name evidence="25" type="ORF">GRAPIC_R09041</name>
</gene>
<evidence type="ECO:0000256" key="11">
    <source>
        <dbReference type="ARBA" id="ARBA00022840"/>
    </source>
</evidence>
<dbReference type="Pfam" id="PF00225">
    <property type="entry name" value="Kinesin"/>
    <property type="match status" value="1"/>
</dbReference>
<keyword evidence="9 20" id="KW-0547">Nucleotide-binding</keyword>
<dbReference type="PANTHER" id="PTHR24115:SF600">
    <property type="entry name" value="KINESIN-LIKE PROTEIN KIF23"/>
    <property type="match status" value="1"/>
</dbReference>
<dbReference type="InterPro" id="IPR027417">
    <property type="entry name" value="P-loop_NTPase"/>
</dbReference>
<evidence type="ECO:0000256" key="5">
    <source>
        <dbReference type="ARBA" id="ARBA00022499"/>
    </source>
</evidence>
<evidence type="ECO:0000256" key="1">
    <source>
        <dbReference type="ARBA" id="ARBA00004123"/>
    </source>
</evidence>
<evidence type="ECO:0000256" key="18">
    <source>
        <dbReference type="ARBA" id="ARBA00058317"/>
    </source>
</evidence>
<dbReference type="InterPro" id="IPR019821">
    <property type="entry name" value="Kinesin_motor_CS"/>
</dbReference>
<feature type="domain" description="Kinesin motor" evidence="24">
    <location>
        <begin position="1"/>
        <end position="381"/>
    </location>
</feature>
<keyword evidence="8 21" id="KW-0493">Microtubule</keyword>
<name>A0A7K6ESK0_9PASS</name>
<evidence type="ECO:0000313" key="26">
    <source>
        <dbReference type="Proteomes" id="UP000575029"/>
    </source>
</evidence>
<dbReference type="Pfam" id="PF16540">
    <property type="entry name" value="MKLP1_Arf_bdg"/>
    <property type="match status" value="1"/>
</dbReference>
<feature type="region of interest" description="Disordered" evidence="23">
    <location>
        <begin position="617"/>
        <end position="683"/>
    </location>
</feature>
<evidence type="ECO:0000256" key="8">
    <source>
        <dbReference type="ARBA" id="ARBA00022701"/>
    </source>
</evidence>
<evidence type="ECO:0000256" key="7">
    <source>
        <dbReference type="ARBA" id="ARBA00022618"/>
    </source>
</evidence>
<dbReference type="GO" id="GO:0008017">
    <property type="term" value="F:microtubule binding"/>
    <property type="evidence" value="ECO:0007669"/>
    <property type="project" value="InterPro"/>
</dbReference>
<feature type="binding site" evidence="20">
    <location>
        <begin position="42"/>
        <end position="49"/>
    </location>
    <ligand>
        <name>ATP</name>
        <dbReference type="ChEBI" id="CHEBI:30616"/>
    </ligand>
</feature>
<feature type="non-terminal residue" evidence="25">
    <location>
        <position position="1"/>
    </location>
</feature>
<evidence type="ECO:0000256" key="20">
    <source>
        <dbReference type="PROSITE-ProRule" id="PRU00283"/>
    </source>
</evidence>
<comment type="similarity">
    <text evidence="20 21">Belongs to the TRAFAC class myosin-kinesin ATPase superfamily. Kinesin family.</text>
</comment>
<feature type="coiled-coil region" evidence="22">
    <location>
        <begin position="504"/>
        <end position="580"/>
    </location>
</feature>
<dbReference type="InterPro" id="IPR027640">
    <property type="entry name" value="Kinesin-like_fam"/>
</dbReference>
<dbReference type="GO" id="GO:0005524">
    <property type="term" value="F:ATP binding"/>
    <property type="evidence" value="ECO:0007669"/>
    <property type="project" value="UniProtKB-UniRule"/>
</dbReference>
<evidence type="ECO:0000256" key="12">
    <source>
        <dbReference type="ARBA" id="ARBA00022843"/>
    </source>
</evidence>
<dbReference type="CDD" id="cd01368">
    <property type="entry name" value="KISc_KIF23_like"/>
    <property type="match status" value="1"/>
</dbReference>
<reference evidence="25 26" key="1">
    <citation type="submission" date="2019-09" db="EMBL/GenBank/DDBJ databases">
        <title>Bird 10,000 Genomes (B10K) Project - Family phase.</title>
        <authorList>
            <person name="Zhang G."/>
        </authorList>
    </citation>
    <scope>NUCLEOTIDE SEQUENCE [LARGE SCALE GENOMIC DNA]</scope>
    <source>
        <strain evidence="25">B10K-DU-029-50</strain>
        <tissue evidence="25">Heart</tissue>
    </source>
</reference>
<dbReference type="InterPro" id="IPR001752">
    <property type="entry name" value="Kinesin_motor_dom"/>
</dbReference>
<evidence type="ECO:0000256" key="22">
    <source>
        <dbReference type="SAM" id="Coils"/>
    </source>
</evidence>
<dbReference type="GO" id="GO:0003777">
    <property type="term" value="F:microtubule motor activity"/>
    <property type="evidence" value="ECO:0007669"/>
    <property type="project" value="InterPro"/>
</dbReference>
<keyword evidence="4" id="KW-0963">Cytoplasm</keyword>
<keyword evidence="13 22" id="KW-0175">Coiled coil</keyword>
<dbReference type="FunFam" id="2.60.40.4330:FF:000001">
    <property type="entry name" value="Kinesin-like protein"/>
    <property type="match status" value="1"/>
</dbReference>
<dbReference type="PANTHER" id="PTHR24115">
    <property type="entry name" value="KINESIN-RELATED"/>
    <property type="match status" value="1"/>
</dbReference>
<comment type="caution">
    <text evidence="25">The sequence shown here is derived from an EMBL/GenBank/DDBJ whole genome shotgun (WGS) entry which is preliminary data.</text>
</comment>
<dbReference type="InterPro" id="IPR038105">
    <property type="entry name" value="Kif23_Arf-bd_sf"/>
</dbReference>
<dbReference type="GO" id="GO:0005634">
    <property type="term" value="C:nucleus"/>
    <property type="evidence" value="ECO:0007669"/>
    <property type="project" value="UniProtKB-SubCell"/>
</dbReference>
<comment type="subcellular location">
    <subcellularLocation>
        <location evidence="2">Cytoplasm</location>
        <location evidence="2">Cytoskeleton</location>
        <location evidence="2">Spindle</location>
    </subcellularLocation>
    <subcellularLocation>
        <location evidence="3">Midbody</location>
        <location evidence="3">Midbody ring</location>
    </subcellularLocation>
    <subcellularLocation>
        <location evidence="1">Nucleus</location>
    </subcellularLocation>
</comment>
<evidence type="ECO:0000256" key="13">
    <source>
        <dbReference type="ARBA" id="ARBA00023054"/>
    </source>
</evidence>
<evidence type="ECO:0000256" key="23">
    <source>
        <dbReference type="SAM" id="MobiDB-lite"/>
    </source>
</evidence>
<feature type="compositionally biased region" description="Basic and acidic residues" evidence="23">
    <location>
        <begin position="621"/>
        <end position="642"/>
    </location>
</feature>
<evidence type="ECO:0000313" key="25">
    <source>
        <dbReference type="EMBL" id="NWV41707.1"/>
    </source>
</evidence>
<evidence type="ECO:0000256" key="3">
    <source>
        <dbReference type="ARBA" id="ARBA00004476"/>
    </source>
</evidence>
<dbReference type="PROSITE" id="PS50067">
    <property type="entry name" value="KINESIN_MOTOR_2"/>
    <property type="match status" value="1"/>
</dbReference>
<sequence length="808" mass="92079">TQYSFKEVFGTLVLQKELFDVVAKPLVEDLIRGKNGLLFTYGVTGSGKTHTMTGSPGDGGLLPRCLAMIFNSIGPYQAKRFVFKLDDKNGVEVQSDVDALLERQRREALPVPKTPAGKRQLDPEFADMIQVQDQCRAEEVDEDNVYAVFVSYIEIYNNYIYDLLEETPGDSIKPKWNNCNTPVRNGDFLPPQSKILREDQNHNMYVTGCTEVEVKSTEEAFEVFWRAGQKKRRIANTQLNRESSRSHSVFIIKLAQAPLDADGDNVLQEKEQISLSQLSLVDLAGSERTNRTKAEGSRLREAGNINQSLMTLRTCIEVLRENQLYGTNKMVPYRDSKLTHLFKNYFDGEGKVRMIVCVNPKAEDYEESLQVMRFAEMTQEVEVARPVDKPLCGLTPGRRFRNLAFREELSRKLEMRGGPVGVEPEEPSAAELLFQNFPPLPSCELLDINDDQTLPKLIQALEQRHKSRQMLAEEFTKNVLAFKTMLQEFDSSVISRENYIQGKLAEKEKTITGQRTELERLEKKIKTLEYKIEILEKTASIYEEDKRNLQQELESQSQRLQRQASDKRRLEARLQGMVAETSSKWEKECERRVAAKQLEMQNKLWVKDEKLKQLKAIVTEPRAERPERPERPSRERDREKPVPRSVSPSPLPSTPAARLRHRRSRSAGERWVDHKPPSHIPTETLLQPHIPKAIPVVAPDEKALAKCDRYLLTHQELASDGEIQTKLIKGDVFQTRGGGQAVQFTDIETLRQESPTGRKRRSSPPNPDPAGDTPDSEWTDVETRCSVAVEMRAGSAMGPGYQHHAQPK</sequence>
<dbReference type="PRINTS" id="PR00380">
    <property type="entry name" value="KINESINHEAVY"/>
</dbReference>
<evidence type="ECO:0000256" key="4">
    <source>
        <dbReference type="ARBA" id="ARBA00022490"/>
    </source>
</evidence>
<dbReference type="GO" id="GO:0090543">
    <property type="term" value="C:Flemming body"/>
    <property type="evidence" value="ECO:0007669"/>
    <property type="project" value="UniProtKB-SubCell"/>
</dbReference>
<comment type="subunit">
    <text evidence="19">Heterotetramer of two molecules each of RACGAP1 and KIF23. Found in the centralspindlin complex. Interacts with RACGAP1; the interaction is direct. Interacts with ECT2 and PRC1. Interacts with ANXA11 during cytokinesis. Interacts with BIRC6/bruce and USP8/UBPY. Interacts with ARF6, forming heterodimers and heterotetramers.</text>
</comment>
<feature type="compositionally biased region" description="Basic and acidic residues" evidence="23">
    <location>
        <begin position="666"/>
        <end position="676"/>
    </location>
</feature>
<evidence type="ECO:0000256" key="2">
    <source>
        <dbReference type="ARBA" id="ARBA00004186"/>
    </source>
</evidence>
<evidence type="ECO:0000256" key="21">
    <source>
        <dbReference type="RuleBase" id="RU000394"/>
    </source>
</evidence>
<feature type="non-terminal residue" evidence="25">
    <location>
        <position position="808"/>
    </location>
</feature>
<protein>
    <recommendedName>
        <fullName evidence="21">Kinesin-like protein</fullName>
    </recommendedName>
</protein>
<evidence type="ECO:0000256" key="16">
    <source>
        <dbReference type="ARBA" id="ARBA00023242"/>
    </source>
</evidence>
<evidence type="ECO:0000256" key="19">
    <source>
        <dbReference type="ARBA" id="ARBA00066079"/>
    </source>
</evidence>
<dbReference type="PROSITE" id="PS00411">
    <property type="entry name" value="KINESIN_MOTOR_1"/>
    <property type="match status" value="1"/>
</dbReference>
<evidence type="ECO:0000259" key="24">
    <source>
        <dbReference type="PROSITE" id="PS50067"/>
    </source>
</evidence>
<keyword evidence="11 20" id="KW-0067">ATP-binding</keyword>
<evidence type="ECO:0000256" key="17">
    <source>
        <dbReference type="ARBA" id="ARBA00023306"/>
    </source>
</evidence>
<dbReference type="InterPro" id="IPR032384">
    <property type="entry name" value="Kif23_Arf-bd"/>
</dbReference>
<organism evidence="25 26">
    <name type="scientific">Grantiella picta</name>
    <dbReference type="NCBI Taxonomy" id="266360"/>
    <lineage>
        <taxon>Eukaryota</taxon>
        <taxon>Metazoa</taxon>
        <taxon>Chordata</taxon>
        <taxon>Craniata</taxon>
        <taxon>Vertebrata</taxon>
        <taxon>Euteleostomi</taxon>
        <taxon>Archelosauria</taxon>
        <taxon>Archosauria</taxon>
        <taxon>Dinosauria</taxon>
        <taxon>Saurischia</taxon>
        <taxon>Theropoda</taxon>
        <taxon>Coelurosauria</taxon>
        <taxon>Aves</taxon>
        <taxon>Neognathae</taxon>
        <taxon>Neoaves</taxon>
        <taxon>Telluraves</taxon>
        <taxon>Australaves</taxon>
        <taxon>Passeriformes</taxon>
        <taxon>Meliphagoidea</taxon>
        <taxon>Meliphagidae</taxon>
        <taxon>Grantiella</taxon>
    </lineage>
</organism>
<dbReference type="InterPro" id="IPR036961">
    <property type="entry name" value="Kinesin_motor_dom_sf"/>
</dbReference>
<evidence type="ECO:0000256" key="15">
    <source>
        <dbReference type="ARBA" id="ARBA00023212"/>
    </source>
</evidence>
<dbReference type="EMBL" id="VZRM01007085">
    <property type="protein sequence ID" value="NWV41707.1"/>
    <property type="molecule type" value="Genomic_DNA"/>
</dbReference>
<keyword evidence="17" id="KW-0131">Cell cycle</keyword>
<dbReference type="GO" id="GO:0005819">
    <property type="term" value="C:spindle"/>
    <property type="evidence" value="ECO:0007669"/>
    <property type="project" value="UniProtKB-SubCell"/>
</dbReference>
<keyword evidence="12" id="KW-0832">Ubl conjugation</keyword>
<dbReference type="GO" id="GO:0005871">
    <property type="term" value="C:kinesin complex"/>
    <property type="evidence" value="ECO:0007669"/>
    <property type="project" value="TreeGrafter"/>
</dbReference>
<dbReference type="Proteomes" id="UP000575029">
    <property type="component" value="Unassembled WGS sequence"/>
</dbReference>
<dbReference type="Gene3D" id="3.40.850.10">
    <property type="entry name" value="Kinesin motor domain"/>
    <property type="match status" value="1"/>
</dbReference>
<accession>A0A7K6ESK0</accession>
<comment type="function">
    <text evidence="18">Component of the centralspindlin complex that serves as a microtubule-dependent and Rho-mediated signaling required for the myosin contractile ring formation during the cell cycle cytokinesis. Essential for cytokinesis in Rho-mediated signaling. Required for the localization of ECT2 to the central spindle. Plus-end-directed motor enzyme that moves antiparallel microtubules in vitro.</text>
</comment>
<evidence type="ECO:0000256" key="6">
    <source>
        <dbReference type="ARBA" id="ARBA00022553"/>
    </source>
</evidence>
<keyword evidence="15" id="KW-0206">Cytoskeleton</keyword>
<dbReference type="SMART" id="SM00129">
    <property type="entry name" value="KISc"/>
    <property type="match status" value="1"/>
</dbReference>
<dbReference type="GO" id="GO:0016887">
    <property type="term" value="F:ATP hydrolysis activity"/>
    <property type="evidence" value="ECO:0007669"/>
    <property type="project" value="TreeGrafter"/>
</dbReference>
<dbReference type="Gene3D" id="2.60.40.4330">
    <property type="entry name" value="Kinesin-like protein Kif23, Arf6-interacting domain"/>
    <property type="match status" value="1"/>
</dbReference>
<keyword evidence="10" id="KW-0498">Mitosis</keyword>
<keyword evidence="16" id="KW-0539">Nucleus</keyword>
<keyword evidence="6" id="KW-0597">Phosphoprotein</keyword>
<dbReference type="AlphaFoldDB" id="A0A7K6ESK0"/>